<proteinExistence type="predicted"/>
<comment type="caution">
    <text evidence="1">The sequence shown here is derived from an EMBL/GenBank/DDBJ whole genome shotgun (WGS) entry which is preliminary data.</text>
</comment>
<sequence>MRKTNEKNCILRGVCVKAGSESHCNKLCPLYNSMHGHKGIGGRVAMANIPKDYQKMTISHNPVREVQKQAYFLIDRWAKKFFPLIFEENAERIKPLYLYSKEVGTGKTATAASIANSFLVYTFTEALKRGQQPLERPVYFLDFNQWQREFAAFNNPKIPRDMGEKMARKFYEIRDIAKDVLLLVVDDIGIEDPSNAFHGIAHDLINHRLVNWLPTIFTSNVEMEDLLLRYDKRLFDRIRDHNSQIEFIGTSHRGMRQDFDV</sequence>
<evidence type="ECO:0000313" key="1">
    <source>
        <dbReference type="EMBL" id="MBA4542870.1"/>
    </source>
</evidence>
<dbReference type="EMBL" id="JACEIP010000010">
    <property type="protein sequence ID" value="MBA4542870.1"/>
    <property type="molecule type" value="Genomic_DNA"/>
</dbReference>
<name>A0A7W1XA75_9BACL</name>
<dbReference type="Proteomes" id="UP000530514">
    <property type="component" value="Unassembled WGS sequence"/>
</dbReference>
<dbReference type="InterPro" id="IPR027417">
    <property type="entry name" value="P-loop_NTPase"/>
</dbReference>
<keyword evidence="2" id="KW-1185">Reference proteome</keyword>
<evidence type="ECO:0000313" key="2">
    <source>
        <dbReference type="Proteomes" id="UP000530514"/>
    </source>
</evidence>
<dbReference type="AlphaFoldDB" id="A0A7W1XA75"/>
<accession>A0A7W1XA75</accession>
<gene>
    <name evidence="1" type="ORF">H1164_08145</name>
</gene>
<dbReference type="OrthoDB" id="2365470at2"/>
<dbReference type="SUPFAM" id="SSF52540">
    <property type="entry name" value="P-loop containing nucleoside triphosphate hydrolases"/>
    <property type="match status" value="1"/>
</dbReference>
<organism evidence="1 2">
    <name type="scientific">Thermoactinomyces daqus</name>
    <dbReference type="NCBI Taxonomy" id="1329516"/>
    <lineage>
        <taxon>Bacteria</taxon>
        <taxon>Bacillati</taxon>
        <taxon>Bacillota</taxon>
        <taxon>Bacilli</taxon>
        <taxon>Bacillales</taxon>
        <taxon>Thermoactinomycetaceae</taxon>
        <taxon>Thermoactinomyces</taxon>
    </lineage>
</organism>
<reference evidence="1 2" key="1">
    <citation type="submission" date="2020-07" db="EMBL/GenBank/DDBJ databases">
        <authorList>
            <person name="Feng H."/>
        </authorList>
    </citation>
    <scope>NUCLEOTIDE SEQUENCE [LARGE SCALE GENOMIC DNA]</scope>
    <source>
        <strain evidence="2">s-11</strain>
    </source>
</reference>
<dbReference type="RefSeq" id="WP_152568599.1">
    <property type="nucleotide sequence ID" value="NZ_JACEIP010000010.1"/>
</dbReference>
<protein>
    <submittedName>
        <fullName evidence="1">DNA replication protein</fullName>
    </submittedName>
</protein>
<dbReference type="Gene3D" id="3.40.50.300">
    <property type="entry name" value="P-loop containing nucleotide triphosphate hydrolases"/>
    <property type="match status" value="1"/>
</dbReference>